<dbReference type="PRINTS" id="PR00455">
    <property type="entry name" value="HTHTETR"/>
</dbReference>
<dbReference type="PANTHER" id="PTHR47506">
    <property type="entry name" value="TRANSCRIPTIONAL REGULATORY PROTEIN"/>
    <property type="match status" value="1"/>
</dbReference>
<dbReference type="Pfam" id="PF00440">
    <property type="entry name" value="TetR_N"/>
    <property type="match status" value="1"/>
</dbReference>
<dbReference type="InterPro" id="IPR001647">
    <property type="entry name" value="HTH_TetR"/>
</dbReference>
<reference evidence="6" key="2">
    <citation type="submission" date="2021-04" db="EMBL/GenBank/DDBJ databases">
        <authorList>
            <person name="Gilroy R."/>
        </authorList>
    </citation>
    <scope>NUCLEOTIDE SEQUENCE</scope>
    <source>
        <strain evidence="6">ChiGjej4B4-7305</strain>
    </source>
</reference>
<evidence type="ECO:0000259" key="5">
    <source>
        <dbReference type="PROSITE" id="PS50977"/>
    </source>
</evidence>
<evidence type="ECO:0000313" key="6">
    <source>
        <dbReference type="EMBL" id="HIZ38163.1"/>
    </source>
</evidence>
<gene>
    <name evidence="6" type="ORF">H9815_20490</name>
</gene>
<evidence type="ECO:0000256" key="3">
    <source>
        <dbReference type="ARBA" id="ARBA00023163"/>
    </source>
</evidence>
<dbReference type="PROSITE" id="PS50977">
    <property type="entry name" value="HTH_TETR_2"/>
    <property type="match status" value="1"/>
</dbReference>
<reference evidence="6" key="1">
    <citation type="journal article" date="2021" name="PeerJ">
        <title>Extensive microbial diversity within the chicken gut microbiome revealed by metagenomics and culture.</title>
        <authorList>
            <person name="Gilroy R."/>
            <person name="Ravi A."/>
            <person name="Getino M."/>
            <person name="Pursley I."/>
            <person name="Horton D.L."/>
            <person name="Alikhan N.F."/>
            <person name="Baker D."/>
            <person name="Gharbi K."/>
            <person name="Hall N."/>
            <person name="Watson M."/>
            <person name="Adriaenssens E.M."/>
            <person name="Foster-Nyarko E."/>
            <person name="Jarju S."/>
            <person name="Secka A."/>
            <person name="Antonio M."/>
            <person name="Oren A."/>
            <person name="Chaudhuri R.R."/>
            <person name="La Ragione R."/>
            <person name="Hildebrand F."/>
            <person name="Pallen M.J."/>
        </authorList>
    </citation>
    <scope>NUCLEOTIDE SEQUENCE</scope>
    <source>
        <strain evidence="6">ChiGjej4B4-7305</strain>
    </source>
</reference>
<name>A0A9D2EIL6_9MICO</name>
<sequence length="199" mass="21814">MEPPPARATTAKGQQTRDRIVAEATRIFARDGYRSGSLQRIAEACGLTQQGLLHYFRSKAELLLAVVEAREAETAAHVRATTSHEDELDAFIDGVRHNAKTPHLVELMAVLSAESTSPDHPTNQWFIDRYDRLVDRIAAGIAIEQSSGRWAPSADPATAARLVVAIADGLRLQRLLGHPELDHPQILADTVSWLRTGTP</sequence>
<dbReference type="AlphaFoldDB" id="A0A9D2EIL6"/>
<feature type="DNA-binding region" description="H-T-H motif" evidence="4">
    <location>
        <begin position="37"/>
        <end position="56"/>
    </location>
</feature>
<dbReference type="GO" id="GO:0003677">
    <property type="term" value="F:DNA binding"/>
    <property type="evidence" value="ECO:0007669"/>
    <property type="project" value="UniProtKB-UniRule"/>
</dbReference>
<feature type="domain" description="HTH tetR-type" evidence="5">
    <location>
        <begin position="14"/>
        <end position="74"/>
    </location>
</feature>
<keyword evidence="2 4" id="KW-0238">DNA-binding</keyword>
<protein>
    <submittedName>
        <fullName evidence="6">TetR/AcrR family transcriptional regulator</fullName>
    </submittedName>
</protein>
<dbReference type="EMBL" id="DXBY01000348">
    <property type="protein sequence ID" value="HIZ38163.1"/>
    <property type="molecule type" value="Genomic_DNA"/>
</dbReference>
<keyword evidence="3" id="KW-0804">Transcription</keyword>
<dbReference type="PANTHER" id="PTHR47506:SF6">
    <property type="entry name" value="HTH-TYPE TRANSCRIPTIONAL REPRESSOR NEMR"/>
    <property type="match status" value="1"/>
</dbReference>
<dbReference type="Proteomes" id="UP000824037">
    <property type="component" value="Unassembled WGS sequence"/>
</dbReference>
<dbReference type="SUPFAM" id="SSF46689">
    <property type="entry name" value="Homeodomain-like"/>
    <property type="match status" value="1"/>
</dbReference>
<keyword evidence="1" id="KW-0805">Transcription regulation</keyword>
<organism evidence="6 7">
    <name type="scientific">Candidatus Ruania gallistercoris</name>
    <dbReference type="NCBI Taxonomy" id="2838746"/>
    <lineage>
        <taxon>Bacteria</taxon>
        <taxon>Bacillati</taxon>
        <taxon>Actinomycetota</taxon>
        <taxon>Actinomycetes</taxon>
        <taxon>Micrococcales</taxon>
        <taxon>Ruaniaceae</taxon>
        <taxon>Ruania</taxon>
    </lineage>
</organism>
<accession>A0A9D2EIL6</accession>
<dbReference type="InterPro" id="IPR009057">
    <property type="entry name" value="Homeodomain-like_sf"/>
</dbReference>
<proteinExistence type="predicted"/>
<evidence type="ECO:0000313" key="7">
    <source>
        <dbReference type="Proteomes" id="UP000824037"/>
    </source>
</evidence>
<dbReference type="SUPFAM" id="SSF48498">
    <property type="entry name" value="Tetracyclin repressor-like, C-terminal domain"/>
    <property type="match status" value="1"/>
</dbReference>
<dbReference type="Gene3D" id="1.10.357.10">
    <property type="entry name" value="Tetracycline Repressor, domain 2"/>
    <property type="match status" value="1"/>
</dbReference>
<comment type="caution">
    <text evidence="6">The sequence shown here is derived from an EMBL/GenBank/DDBJ whole genome shotgun (WGS) entry which is preliminary data.</text>
</comment>
<evidence type="ECO:0000256" key="1">
    <source>
        <dbReference type="ARBA" id="ARBA00023015"/>
    </source>
</evidence>
<evidence type="ECO:0000256" key="2">
    <source>
        <dbReference type="ARBA" id="ARBA00023125"/>
    </source>
</evidence>
<evidence type="ECO:0000256" key="4">
    <source>
        <dbReference type="PROSITE-ProRule" id="PRU00335"/>
    </source>
</evidence>
<dbReference type="InterPro" id="IPR036271">
    <property type="entry name" value="Tet_transcr_reg_TetR-rel_C_sf"/>
</dbReference>